<comment type="subcellular location">
    <subcellularLocation>
        <location evidence="9">Cytoplasm</location>
    </subcellularLocation>
</comment>
<evidence type="ECO:0000256" key="6">
    <source>
        <dbReference type="ARBA" id="ARBA00023125"/>
    </source>
</evidence>
<dbReference type="EC" id="3.6.4.-" evidence="9"/>
<keyword evidence="1 9" id="KW-0963">Cytoplasm</keyword>
<feature type="binding site" evidence="9">
    <location>
        <position position="70"/>
    </location>
    <ligand>
        <name>ATP</name>
        <dbReference type="ChEBI" id="CHEBI:30616"/>
    </ligand>
</feature>
<dbReference type="Gene3D" id="1.10.8.60">
    <property type="match status" value="1"/>
</dbReference>
<dbReference type="InterPro" id="IPR004605">
    <property type="entry name" value="DNA_helicase_Holl-junc_RuvB"/>
</dbReference>
<dbReference type="InterPro" id="IPR003593">
    <property type="entry name" value="AAA+_ATPase"/>
</dbReference>
<dbReference type="SMART" id="SM00382">
    <property type="entry name" value="AAA"/>
    <property type="match status" value="1"/>
</dbReference>
<protein>
    <recommendedName>
        <fullName evidence="9">Holliday junction branch migration complex subunit RuvB</fullName>
        <ecNumber evidence="9">3.6.4.-</ecNumber>
    </recommendedName>
</protein>
<dbReference type="PANTHER" id="PTHR42848:SF1">
    <property type="entry name" value="HOLLIDAY JUNCTION BRANCH MIGRATION COMPLEX SUBUNIT RUVB"/>
    <property type="match status" value="1"/>
</dbReference>
<comment type="caution">
    <text evidence="11">The sequence shown here is derived from an EMBL/GenBank/DDBJ whole genome shotgun (WGS) entry which is preliminary data.</text>
</comment>
<feature type="binding site" evidence="9">
    <location>
        <position position="23"/>
    </location>
    <ligand>
        <name>ATP</name>
        <dbReference type="ChEBI" id="CHEBI:30616"/>
    </ligand>
</feature>
<dbReference type="GO" id="GO:0006310">
    <property type="term" value="P:DNA recombination"/>
    <property type="evidence" value="ECO:0007669"/>
    <property type="project" value="UniProtKB-UniRule"/>
</dbReference>
<dbReference type="InterPro" id="IPR041445">
    <property type="entry name" value="AAA_lid_4"/>
</dbReference>
<organism evidence="11 12">
    <name type="scientific">Candidatus Dojkabacteria bacterium</name>
    <dbReference type="NCBI Taxonomy" id="2099670"/>
    <lineage>
        <taxon>Bacteria</taxon>
        <taxon>Candidatus Dojkabacteria</taxon>
    </lineage>
</organism>
<dbReference type="Gene3D" id="3.40.50.300">
    <property type="entry name" value="P-loop containing nucleotide triphosphate hydrolases"/>
    <property type="match status" value="1"/>
</dbReference>
<dbReference type="NCBIfam" id="TIGR00635">
    <property type="entry name" value="ruvB"/>
    <property type="match status" value="1"/>
</dbReference>
<feature type="binding site" evidence="9">
    <location>
        <position position="174"/>
    </location>
    <ligand>
        <name>ATP</name>
        <dbReference type="ChEBI" id="CHEBI:30616"/>
    </ligand>
</feature>
<keyword evidence="6 9" id="KW-0238">DNA-binding</keyword>
<dbReference type="NCBIfam" id="NF000868">
    <property type="entry name" value="PRK00080.1"/>
    <property type="match status" value="1"/>
</dbReference>
<dbReference type="InterPro" id="IPR008823">
    <property type="entry name" value="RuvB_wg_C"/>
</dbReference>
<keyword evidence="7 9" id="KW-0233">DNA recombination</keyword>
<feature type="binding site" evidence="9">
    <location>
        <position position="69"/>
    </location>
    <ligand>
        <name>Mg(2+)</name>
        <dbReference type="ChEBI" id="CHEBI:18420"/>
    </ligand>
</feature>
<dbReference type="Gene3D" id="1.10.10.10">
    <property type="entry name" value="Winged helix-like DNA-binding domain superfamily/Winged helix DNA-binding domain"/>
    <property type="match status" value="1"/>
</dbReference>
<dbReference type="InterPro" id="IPR036390">
    <property type="entry name" value="WH_DNA-bd_sf"/>
</dbReference>
<keyword evidence="5 9" id="KW-0067">ATP-binding</keyword>
<gene>
    <name evidence="9 11" type="primary">ruvB</name>
    <name evidence="11" type="ORF">KC675_00145</name>
</gene>
<dbReference type="PANTHER" id="PTHR42848">
    <property type="match status" value="1"/>
</dbReference>
<keyword evidence="2 9" id="KW-0547">Nucleotide-binding</keyword>
<dbReference type="GO" id="GO:0000400">
    <property type="term" value="F:four-way junction DNA binding"/>
    <property type="evidence" value="ECO:0007669"/>
    <property type="project" value="UniProtKB-UniRule"/>
</dbReference>
<dbReference type="InterPro" id="IPR008824">
    <property type="entry name" value="RuvB-like_N"/>
</dbReference>
<reference evidence="11" key="2">
    <citation type="journal article" date="2021" name="Microbiome">
        <title>Successional dynamics and alternative stable states in a saline activated sludge microbial community over 9 years.</title>
        <authorList>
            <person name="Wang Y."/>
            <person name="Ye J."/>
            <person name="Ju F."/>
            <person name="Liu L."/>
            <person name="Boyd J.A."/>
            <person name="Deng Y."/>
            <person name="Parks D.H."/>
            <person name="Jiang X."/>
            <person name="Yin X."/>
            <person name="Woodcroft B.J."/>
            <person name="Tyson G.W."/>
            <person name="Hugenholtz P."/>
            <person name="Polz M.F."/>
            <person name="Zhang T."/>
        </authorList>
    </citation>
    <scope>NUCLEOTIDE SEQUENCE</scope>
    <source>
        <strain evidence="11">HKST-UBA15</strain>
    </source>
</reference>
<reference evidence="11" key="1">
    <citation type="submission" date="2020-04" db="EMBL/GenBank/DDBJ databases">
        <authorList>
            <person name="Zhang T."/>
        </authorList>
    </citation>
    <scope>NUCLEOTIDE SEQUENCE</scope>
    <source>
        <strain evidence="11">HKST-UBA15</strain>
    </source>
</reference>
<evidence type="ECO:0000256" key="2">
    <source>
        <dbReference type="ARBA" id="ARBA00022741"/>
    </source>
</evidence>
<feature type="region of interest" description="Head domain (RuvB-H)" evidence="9">
    <location>
        <begin position="258"/>
        <end position="330"/>
    </location>
</feature>
<comment type="similarity">
    <text evidence="9">Belongs to the RuvB family.</text>
</comment>
<evidence type="ECO:0000256" key="4">
    <source>
        <dbReference type="ARBA" id="ARBA00022801"/>
    </source>
</evidence>
<accession>A0A955I800</accession>
<feature type="binding site" evidence="9">
    <location>
        <position position="318"/>
    </location>
    <ligand>
        <name>DNA</name>
        <dbReference type="ChEBI" id="CHEBI:16991"/>
    </ligand>
</feature>
<feature type="binding site" evidence="9">
    <location>
        <position position="69"/>
    </location>
    <ligand>
        <name>ATP</name>
        <dbReference type="ChEBI" id="CHEBI:30616"/>
    </ligand>
</feature>
<keyword evidence="3 9" id="KW-0227">DNA damage</keyword>
<proteinExistence type="inferred from homology"/>
<comment type="caution">
    <text evidence="9">Lacks conserved residue(s) required for the propagation of feature annotation.</text>
</comment>
<feature type="binding site" evidence="9">
    <location>
        <position position="68"/>
    </location>
    <ligand>
        <name>ATP</name>
        <dbReference type="ChEBI" id="CHEBI:30616"/>
    </ligand>
</feature>
<dbReference type="GO" id="GO:0006281">
    <property type="term" value="P:DNA repair"/>
    <property type="evidence" value="ECO:0007669"/>
    <property type="project" value="UniProtKB-UniRule"/>
</dbReference>
<feature type="binding site" evidence="9">
    <location>
        <position position="313"/>
    </location>
    <ligand>
        <name>DNA</name>
        <dbReference type="ChEBI" id="CHEBI:16991"/>
    </ligand>
</feature>
<comment type="function">
    <text evidence="9">The RuvA-RuvB-RuvC complex processes Holliday junction (HJ) DNA during genetic recombination and DNA repair, while the RuvA-RuvB complex plays an important role in the rescue of blocked DNA replication forks via replication fork reversal (RFR). RuvA specifically binds to HJ cruciform DNA, conferring on it an open structure. The RuvB hexamer acts as an ATP-dependent pump, pulling dsDNA into and through the RuvAB complex. RuvB forms 2 homohexamers on either side of HJ DNA bound by 1 or 2 RuvA tetramers; 4 subunits per hexamer contact DNA at a time. Coordinated motions by a converter formed by DNA-disengaged RuvB subunits stimulates ATP hydrolysis and nucleotide exchange. Immobilization of the converter enables RuvB to convert the ATP-contained energy into a lever motion, pulling 2 nucleotides of DNA out of the RuvA tetramer per ATP hydrolyzed, thus driving DNA branch migration. The RuvB motors rotate together with the DNA substrate, which together with the progressing nucleotide cycle form the mechanistic basis for DNA recombination by continuous HJ branch migration. Branch migration allows RuvC to scan DNA until it finds its consensus sequence, where it cleaves and resolves cruciform DNA.</text>
</comment>
<dbReference type="CDD" id="cd00009">
    <property type="entry name" value="AAA"/>
    <property type="match status" value="1"/>
</dbReference>
<feature type="binding site" evidence="9">
    <location>
        <position position="65"/>
    </location>
    <ligand>
        <name>ATP</name>
        <dbReference type="ChEBI" id="CHEBI:30616"/>
    </ligand>
</feature>
<comment type="catalytic activity">
    <reaction evidence="9">
        <text>ATP + H2O = ADP + phosphate + H(+)</text>
        <dbReference type="Rhea" id="RHEA:13065"/>
        <dbReference type="ChEBI" id="CHEBI:15377"/>
        <dbReference type="ChEBI" id="CHEBI:15378"/>
        <dbReference type="ChEBI" id="CHEBI:30616"/>
        <dbReference type="ChEBI" id="CHEBI:43474"/>
        <dbReference type="ChEBI" id="CHEBI:456216"/>
    </reaction>
</comment>
<dbReference type="SUPFAM" id="SSF52540">
    <property type="entry name" value="P-loop containing nucleoside triphosphate hydrolases"/>
    <property type="match status" value="1"/>
</dbReference>
<evidence type="ECO:0000313" key="12">
    <source>
        <dbReference type="Proteomes" id="UP000745577"/>
    </source>
</evidence>
<dbReference type="InterPro" id="IPR027417">
    <property type="entry name" value="P-loop_NTPase"/>
</dbReference>
<dbReference type="EMBL" id="JAGQLL010000002">
    <property type="protein sequence ID" value="MCA9379572.1"/>
    <property type="molecule type" value="Genomic_DNA"/>
</dbReference>
<dbReference type="AlphaFoldDB" id="A0A955I800"/>
<evidence type="ECO:0000256" key="7">
    <source>
        <dbReference type="ARBA" id="ARBA00023172"/>
    </source>
</evidence>
<dbReference type="GO" id="GO:0009378">
    <property type="term" value="F:four-way junction helicase activity"/>
    <property type="evidence" value="ECO:0007669"/>
    <property type="project" value="InterPro"/>
</dbReference>
<feature type="binding site" evidence="9">
    <location>
        <position position="221"/>
    </location>
    <ligand>
        <name>ATP</name>
        <dbReference type="ChEBI" id="CHEBI:30616"/>
    </ligand>
</feature>
<dbReference type="Pfam" id="PF05496">
    <property type="entry name" value="RuvB_N"/>
    <property type="match status" value="1"/>
</dbReference>
<evidence type="ECO:0000256" key="5">
    <source>
        <dbReference type="ARBA" id="ARBA00022840"/>
    </source>
</evidence>
<keyword evidence="11" id="KW-0347">Helicase</keyword>
<evidence type="ECO:0000256" key="3">
    <source>
        <dbReference type="ARBA" id="ARBA00022763"/>
    </source>
</evidence>
<dbReference type="Pfam" id="PF05491">
    <property type="entry name" value="WHD_RuvB"/>
    <property type="match status" value="1"/>
</dbReference>
<sequence length="330" mass="37054">MNDSITNAESESDEEFVLFDRSLRPKLFKDVIGRKREVDNLKILIDAANMRNEPIDHVLLHGPPGLGKTSLAYVIANEANVPIYTTSGPAIERKADLAAILSNLEDKAILFIDEIHRLNRSLEEILYSAMEDSTIDIVIGKGPSARTLKLELNKFSLIGATTRVGMLSSPLRDRFGVDMHLDYYGYEDLALLIRQKAKMLDIVIDDKASEEIAKRSRRTPRIAQRLLKRVRDYAQSNSNSVIDVKSVTETLNMLGIDNFGLDSLDKKILQVMVKNFKGGPVGINTIAASLSEDRDTIENVYEPFLLKEGFIMRTARGRVVTEKVYEILDL</sequence>
<feature type="binding site" evidence="9">
    <location>
        <position position="24"/>
    </location>
    <ligand>
        <name>ATP</name>
        <dbReference type="ChEBI" id="CHEBI:30616"/>
    </ligand>
</feature>
<keyword evidence="4 9" id="KW-0378">Hydrolase</keyword>
<feature type="domain" description="AAA+ ATPase" evidence="10">
    <location>
        <begin position="54"/>
        <end position="187"/>
    </location>
</feature>
<dbReference type="Pfam" id="PF17864">
    <property type="entry name" value="AAA_lid_4"/>
    <property type="match status" value="1"/>
</dbReference>
<evidence type="ECO:0000256" key="9">
    <source>
        <dbReference type="HAMAP-Rule" id="MF_00016"/>
    </source>
</evidence>
<dbReference type="HAMAP" id="MF_00016">
    <property type="entry name" value="DNA_HJ_migration_RuvB"/>
    <property type="match status" value="1"/>
</dbReference>
<keyword evidence="8 9" id="KW-0234">DNA repair</keyword>
<feature type="binding site" evidence="9">
    <location>
        <position position="294"/>
    </location>
    <ligand>
        <name>DNA</name>
        <dbReference type="ChEBI" id="CHEBI:16991"/>
    </ligand>
</feature>
<evidence type="ECO:0000256" key="1">
    <source>
        <dbReference type="ARBA" id="ARBA00022490"/>
    </source>
</evidence>
<evidence type="ECO:0000259" key="10">
    <source>
        <dbReference type="SMART" id="SM00382"/>
    </source>
</evidence>
<dbReference type="SUPFAM" id="SSF46785">
    <property type="entry name" value="Winged helix' DNA-binding domain"/>
    <property type="match status" value="1"/>
</dbReference>
<evidence type="ECO:0000313" key="11">
    <source>
        <dbReference type="EMBL" id="MCA9379572.1"/>
    </source>
</evidence>
<feature type="binding site" evidence="9">
    <location>
        <position position="184"/>
    </location>
    <ligand>
        <name>ATP</name>
        <dbReference type="ChEBI" id="CHEBI:30616"/>
    </ligand>
</feature>
<name>A0A955I800_9BACT</name>
<comment type="subunit">
    <text evidence="9">Homohexamer. Forms an RuvA(8)-RuvB(12)-Holliday junction (HJ) complex. HJ DNA is sandwiched between 2 RuvA tetramers; dsDNA enters through RuvA and exits via RuvB. An RuvB hexamer assembles on each DNA strand where it exits the tetramer. Each RuvB hexamer is contacted by two RuvA subunits (via domain III) on 2 adjacent RuvB subunits; this complex drives branch migration. In the full resolvosome a probable DNA-RuvA(4)-RuvB(12)-RuvC(2) complex forms which resolves the HJ.</text>
</comment>
<dbReference type="GO" id="GO:0016787">
    <property type="term" value="F:hydrolase activity"/>
    <property type="evidence" value="ECO:0007669"/>
    <property type="project" value="UniProtKB-KW"/>
</dbReference>
<dbReference type="GO" id="GO:0005737">
    <property type="term" value="C:cytoplasm"/>
    <property type="evidence" value="ECO:0007669"/>
    <property type="project" value="UniProtKB-SubCell"/>
</dbReference>
<dbReference type="InterPro" id="IPR036388">
    <property type="entry name" value="WH-like_DNA-bd_sf"/>
</dbReference>
<dbReference type="Proteomes" id="UP000745577">
    <property type="component" value="Unassembled WGS sequence"/>
</dbReference>
<feature type="region of interest" description="Small ATPAse domain (RuvB-S)" evidence="9">
    <location>
        <begin position="185"/>
        <end position="255"/>
    </location>
</feature>
<dbReference type="GO" id="GO:0005524">
    <property type="term" value="F:ATP binding"/>
    <property type="evidence" value="ECO:0007669"/>
    <property type="project" value="UniProtKB-UniRule"/>
</dbReference>
<comment type="domain">
    <text evidence="9">Has 3 domains, the large (RuvB-L) and small ATPase (RuvB-S) domains and the C-terminal head (RuvB-H) domain. The head domain binds DNA, while the ATPase domains jointly bind ATP, ADP or are empty depending on the state of the subunit in the translocation cycle. During a single DNA translocation step the structure of each domain remains the same, but their relative positions change.</text>
</comment>
<dbReference type="GO" id="GO:0048476">
    <property type="term" value="C:Holliday junction resolvase complex"/>
    <property type="evidence" value="ECO:0007669"/>
    <property type="project" value="UniProtKB-UniRule"/>
</dbReference>
<evidence type="ECO:0000256" key="8">
    <source>
        <dbReference type="ARBA" id="ARBA00023204"/>
    </source>
</evidence>